<accession>A0ABX3ZIJ2</accession>
<reference evidence="1 2" key="1">
    <citation type="journal article" date="2017" name="Int. J. Syst. Evol. Microbiol.">
        <title>Solibacillus kalamii sp. nov., isolated from a high-efficiency particulate arrestance filter system used in the International Space Station.</title>
        <authorList>
            <person name="Checinska Sielaff A."/>
            <person name="Kumar R.M."/>
            <person name="Pal D."/>
            <person name="Mayilraj S."/>
            <person name="Venkateswaran K."/>
        </authorList>
    </citation>
    <scope>NUCLEOTIDE SEQUENCE [LARGE SCALE GENOMIC DNA]</scope>
    <source>
        <strain evidence="1 2">ISSFR-015</strain>
    </source>
</reference>
<sequence>MHENSTEYLKVNLFMTYDEISEYILVIFDKRELTVKILYYKGKDDEITTIDVEKFEVVENFTALNIEEAEHKYSEWNNVSVAVQMISEYLKSKLLIKTE</sequence>
<dbReference type="Proteomes" id="UP000196594">
    <property type="component" value="Unassembled WGS sequence"/>
</dbReference>
<evidence type="ECO:0000313" key="2">
    <source>
        <dbReference type="Proteomes" id="UP000196594"/>
    </source>
</evidence>
<name>A0ABX3ZIJ2_9BACL</name>
<proteinExistence type="predicted"/>
<dbReference type="RefSeq" id="WP_087616891.1">
    <property type="nucleotide sequence ID" value="NZ_JAFBEY010000001.1"/>
</dbReference>
<dbReference type="EMBL" id="NHNT01000003">
    <property type="protein sequence ID" value="OUZ39548.1"/>
    <property type="molecule type" value="Genomic_DNA"/>
</dbReference>
<organism evidence="1 2">
    <name type="scientific">Solibacillus kalamii</name>
    <dbReference type="NCBI Taxonomy" id="1748298"/>
    <lineage>
        <taxon>Bacteria</taxon>
        <taxon>Bacillati</taxon>
        <taxon>Bacillota</taxon>
        <taxon>Bacilli</taxon>
        <taxon>Bacillales</taxon>
        <taxon>Caryophanaceae</taxon>
        <taxon>Solibacillus</taxon>
    </lineage>
</organism>
<evidence type="ECO:0000313" key="1">
    <source>
        <dbReference type="EMBL" id="OUZ39548.1"/>
    </source>
</evidence>
<comment type="caution">
    <text evidence="1">The sequence shown here is derived from an EMBL/GenBank/DDBJ whole genome shotgun (WGS) entry which is preliminary data.</text>
</comment>
<keyword evidence="2" id="KW-1185">Reference proteome</keyword>
<gene>
    <name evidence="1" type="ORF">CBM15_07765</name>
</gene>
<protein>
    <submittedName>
        <fullName evidence="1">Trypsin</fullName>
    </submittedName>
</protein>